<comment type="caution">
    <text evidence="1">The sequence shown here is derived from an EMBL/GenBank/DDBJ whole genome shotgun (WGS) entry which is preliminary data.</text>
</comment>
<protein>
    <submittedName>
        <fullName evidence="1">Uncharacterized protein</fullName>
    </submittedName>
</protein>
<evidence type="ECO:0000313" key="1">
    <source>
        <dbReference type="EMBL" id="KAF6109567.1"/>
    </source>
</evidence>
<accession>A0A834ECQ5</accession>
<sequence length="128" mass="14311">MVVDGLGRLSPDRCWHRRKAQEAELRTKQRRGSTQVWGAQPLWRSRCASRPSDHSCLLTVLGLQGSGHLSASAASSCQSLFYPVRAACWAPVLPLSSPETVQWRRLWSRTDLSSISGHPWCVILCRVT</sequence>
<reference evidence="1 2" key="1">
    <citation type="journal article" date="2020" name="Nature">
        <title>Six reference-quality genomes reveal evolution of bat adaptations.</title>
        <authorList>
            <person name="Jebb D."/>
            <person name="Huang Z."/>
            <person name="Pippel M."/>
            <person name="Hughes G.M."/>
            <person name="Lavrichenko K."/>
            <person name="Devanna P."/>
            <person name="Winkler S."/>
            <person name="Jermiin L.S."/>
            <person name="Skirmuntt E.C."/>
            <person name="Katzourakis A."/>
            <person name="Burkitt-Gray L."/>
            <person name="Ray D.A."/>
            <person name="Sullivan K.A.M."/>
            <person name="Roscito J.G."/>
            <person name="Kirilenko B.M."/>
            <person name="Davalos L.M."/>
            <person name="Corthals A.P."/>
            <person name="Power M.L."/>
            <person name="Jones G."/>
            <person name="Ransome R.D."/>
            <person name="Dechmann D.K.N."/>
            <person name="Locatelli A.G."/>
            <person name="Puechmaille S.J."/>
            <person name="Fedrigo O."/>
            <person name="Jarvis E.D."/>
            <person name="Hiller M."/>
            <person name="Vernes S.C."/>
            <person name="Myers E.W."/>
            <person name="Teeling E.C."/>
        </authorList>
    </citation>
    <scope>NUCLEOTIDE SEQUENCE [LARGE SCALE GENOMIC DNA]</scope>
    <source>
        <strain evidence="1">Bat1K_MPI-CBG_1</strain>
    </source>
</reference>
<name>A0A834ECQ5_9CHIR</name>
<evidence type="ECO:0000313" key="2">
    <source>
        <dbReference type="Proteomes" id="UP000664940"/>
    </source>
</evidence>
<gene>
    <name evidence="1" type="ORF">HJG60_010835</name>
</gene>
<dbReference type="Proteomes" id="UP000664940">
    <property type="component" value="Unassembled WGS sequence"/>
</dbReference>
<organism evidence="1 2">
    <name type="scientific">Phyllostomus discolor</name>
    <name type="common">pale spear-nosed bat</name>
    <dbReference type="NCBI Taxonomy" id="89673"/>
    <lineage>
        <taxon>Eukaryota</taxon>
        <taxon>Metazoa</taxon>
        <taxon>Chordata</taxon>
        <taxon>Craniata</taxon>
        <taxon>Vertebrata</taxon>
        <taxon>Euteleostomi</taxon>
        <taxon>Mammalia</taxon>
        <taxon>Eutheria</taxon>
        <taxon>Laurasiatheria</taxon>
        <taxon>Chiroptera</taxon>
        <taxon>Yangochiroptera</taxon>
        <taxon>Phyllostomidae</taxon>
        <taxon>Phyllostominae</taxon>
        <taxon>Phyllostomus</taxon>
    </lineage>
</organism>
<dbReference type="EMBL" id="JABVXQ010000005">
    <property type="protein sequence ID" value="KAF6109567.1"/>
    <property type="molecule type" value="Genomic_DNA"/>
</dbReference>
<proteinExistence type="predicted"/>
<dbReference type="AlphaFoldDB" id="A0A834ECQ5"/>